<feature type="domain" description="EGF-like" evidence="9">
    <location>
        <begin position="2850"/>
        <end position="2887"/>
    </location>
</feature>
<feature type="domain" description="F5/8 type C" evidence="8">
    <location>
        <begin position="1421"/>
        <end position="1573"/>
    </location>
</feature>
<feature type="domain" description="F5/8 type C" evidence="8">
    <location>
        <begin position="1886"/>
        <end position="2038"/>
    </location>
</feature>
<dbReference type="GO" id="GO:0005509">
    <property type="term" value="F:calcium ion binding"/>
    <property type="evidence" value="ECO:0007669"/>
    <property type="project" value="InterPro"/>
</dbReference>
<dbReference type="PROSITE" id="PS00010">
    <property type="entry name" value="ASX_HYDROXYL"/>
    <property type="match status" value="6"/>
</dbReference>
<evidence type="ECO:0000313" key="12">
    <source>
        <dbReference type="Proteomes" id="UP000225706"/>
    </source>
</evidence>
<dbReference type="Gene3D" id="2.10.25.10">
    <property type="entry name" value="Laminin"/>
    <property type="match status" value="19"/>
</dbReference>
<dbReference type="Pfam" id="PF00754">
    <property type="entry name" value="F5_F8_type_C"/>
    <property type="match status" value="13"/>
</dbReference>
<dbReference type="CDD" id="cd00057">
    <property type="entry name" value="FA58C"/>
    <property type="match status" value="12"/>
</dbReference>
<dbReference type="FunFam" id="2.60.120.260:FF:000002">
    <property type="entry name" value="Coagulation factor VIII"/>
    <property type="match status" value="1"/>
</dbReference>
<dbReference type="Pfam" id="PF00008">
    <property type="entry name" value="EGF"/>
    <property type="match status" value="16"/>
</dbReference>
<dbReference type="FunFam" id="2.10.25.10:FF:000151">
    <property type="entry name" value="FAT atypical cadherin 4"/>
    <property type="match status" value="1"/>
</dbReference>
<dbReference type="FunFam" id="2.60.120.260:FF:000016">
    <property type="entry name" value="Contactin-associated protein-like 4 isoform 1"/>
    <property type="match status" value="11"/>
</dbReference>
<feature type="domain" description="F5/8 type C" evidence="8">
    <location>
        <begin position="1111"/>
        <end position="1263"/>
    </location>
</feature>
<feature type="domain" description="EGF-like" evidence="9">
    <location>
        <begin position="2811"/>
        <end position="2848"/>
    </location>
</feature>
<keyword evidence="4 6" id="KW-1015">Disulfide bond</keyword>
<feature type="domain" description="F5/8 type C" evidence="8">
    <location>
        <begin position="1576"/>
        <end position="1728"/>
    </location>
</feature>
<feature type="domain" description="EGF-like" evidence="9">
    <location>
        <begin position="2889"/>
        <end position="2926"/>
    </location>
</feature>
<keyword evidence="12" id="KW-1185">Reference proteome</keyword>
<dbReference type="InterPro" id="IPR000152">
    <property type="entry name" value="EGF-type_Asp/Asn_hydroxyl_site"/>
</dbReference>
<feature type="domain" description="ZP" evidence="10">
    <location>
        <begin position="3054"/>
        <end position="3334"/>
    </location>
</feature>
<dbReference type="InterPro" id="IPR000421">
    <property type="entry name" value="FA58C"/>
</dbReference>
<reference evidence="12" key="1">
    <citation type="journal article" date="2017" name="bioRxiv">
        <title>Comparative analysis of the genomes of Stylophora pistillata and Acropora digitifera provides evidence for extensive differences between species of corals.</title>
        <authorList>
            <person name="Voolstra C.R."/>
            <person name="Li Y."/>
            <person name="Liew Y.J."/>
            <person name="Baumgarten S."/>
            <person name="Zoccola D."/>
            <person name="Flot J.-F."/>
            <person name="Tambutte S."/>
            <person name="Allemand D."/>
            <person name="Aranda M."/>
        </authorList>
    </citation>
    <scope>NUCLEOTIDE SEQUENCE [LARGE SCALE GENOMIC DNA]</scope>
</reference>
<dbReference type="FunFam" id="2.10.25.10:FF:000327">
    <property type="entry name" value="neurogenic locus notch homolog protein 4"/>
    <property type="match status" value="1"/>
</dbReference>
<dbReference type="PROSITE" id="PS51034">
    <property type="entry name" value="ZP_2"/>
    <property type="match status" value="1"/>
</dbReference>
<dbReference type="FunFam" id="2.10.25.10:FF:000472">
    <property type="entry name" value="Uncharacterized protein, isoform A"/>
    <property type="match status" value="4"/>
</dbReference>
<evidence type="ECO:0000259" key="10">
    <source>
        <dbReference type="PROSITE" id="PS51034"/>
    </source>
</evidence>
<accession>A0A2B4SPX5</accession>
<feature type="disulfide bond" evidence="6">
    <location>
        <begin position="2994"/>
        <end position="3003"/>
    </location>
</feature>
<dbReference type="SMART" id="SM00181">
    <property type="entry name" value="EGF"/>
    <property type="match status" value="19"/>
</dbReference>
<dbReference type="PROSITE" id="PS01186">
    <property type="entry name" value="EGF_2"/>
    <property type="match status" value="3"/>
</dbReference>
<evidence type="ECO:0000256" key="6">
    <source>
        <dbReference type="PROSITE-ProRule" id="PRU00076"/>
    </source>
</evidence>
<feature type="disulfide bond" evidence="6">
    <location>
        <begin position="2682"/>
        <end position="2691"/>
    </location>
</feature>
<evidence type="ECO:0000256" key="7">
    <source>
        <dbReference type="SAM" id="Phobius"/>
    </source>
</evidence>
<evidence type="ECO:0000259" key="9">
    <source>
        <dbReference type="PROSITE" id="PS50026"/>
    </source>
</evidence>
<name>A0A2B4SPX5_STYPI</name>
<feature type="domain" description="EGF-like" evidence="9">
    <location>
        <begin position="2967"/>
        <end position="3004"/>
    </location>
</feature>
<keyword evidence="2" id="KW-0732">Signal</keyword>
<evidence type="ECO:0000259" key="8">
    <source>
        <dbReference type="PROSITE" id="PS50022"/>
    </source>
</evidence>
<feature type="domain" description="EGF-like" evidence="9">
    <location>
        <begin position="209"/>
        <end position="248"/>
    </location>
</feature>
<evidence type="ECO:0000256" key="2">
    <source>
        <dbReference type="ARBA" id="ARBA00022729"/>
    </source>
</evidence>
<evidence type="ECO:0000256" key="1">
    <source>
        <dbReference type="ARBA" id="ARBA00022536"/>
    </source>
</evidence>
<keyword evidence="7" id="KW-1133">Transmembrane helix</keyword>
<dbReference type="SUPFAM" id="SSF57184">
    <property type="entry name" value="Growth factor receptor domain"/>
    <property type="match status" value="4"/>
</dbReference>
<dbReference type="SUPFAM" id="SSF49785">
    <property type="entry name" value="Galactose-binding domain-like"/>
    <property type="match status" value="13"/>
</dbReference>
<keyword evidence="7" id="KW-0812">Transmembrane</keyword>
<feature type="domain" description="EGF-like" evidence="9">
    <location>
        <begin position="2928"/>
        <end position="2965"/>
    </location>
</feature>
<evidence type="ECO:0000256" key="4">
    <source>
        <dbReference type="ARBA" id="ARBA00023157"/>
    </source>
</evidence>
<feature type="domain" description="EGF-like" evidence="9">
    <location>
        <begin position="131"/>
        <end position="169"/>
    </location>
</feature>
<feature type="disulfide bond" evidence="6">
    <location>
        <begin position="2877"/>
        <end position="2886"/>
    </location>
</feature>
<organism evidence="11 12">
    <name type="scientific">Stylophora pistillata</name>
    <name type="common">Smooth cauliflower coral</name>
    <dbReference type="NCBI Taxonomy" id="50429"/>
    <lineage>
        <taxon>Eukaryota</taxon>
        <taxon>Metazoa</taxon>
        <taxon>Cnidaria</taxon>
        <taxon>Anthozoa</taxon>
        <taxon>Hexacorallia</taxon>
        <taxon>Scleractinia</taxon>
        <taxon>Astrocoeniina</taxon>
        <taxon>Pocilloporidae</taxon>
        <taxon>Stylophora</taxon>
    </lineage>
</organism>
<dbReference type="SMART" id="SM00241">
    <property type="entry name" value="ZP"/>
    <property type="match status" value="1"/>
</dbReference>
<dbReference type="CDD" id="cd00054">
    <property type="entry name" value="EGF_CA"/>
    <property type="match status" value="19"/>
</dbReference>
<feature type="domain" description="F5/8 type C" evidence="8">
    <location>
        <begin position="2041"/>
        <end position="2193"/>
    </location>
</feature>
<dbReference type="PROSITE" id="PS01286">
    <property type="entry name" value="FA58C_2"/>
    <property type="match status" value="12"/>
</dbReference>
<dbReference type="SMART" id="SM00231">
    <property type="entry name" value="FA58C"/>
    <property type="match status" value="12"/>
</dbReference>
<evidence type="ECO:0000313" key="11">
    <source>
        <dbReference type="EMBL" id="PFX30425.1"/>
    </source>
</evidence>
<feature type="domain" description="F5/8 type C" evidence="8">
    <location>
        <begin position="1266"/>
        <end position="1418"/>
    </location>
</feature>
<feature type="disulfide bond" evidence="6">
    <location>
        <begin position="2643"/>
        <end position="2652"/>
    </location>
</feature>
<dbReference type="PROSITE" id="PS01187">
    <property type="entry name" value="EGF_CA"/>
    <property type="match status" value="4"/>
</dbReference>
<dbReference type="SUPFAM" id="SSF49899">
    <property type="entry name" value="Concanavalin A-like lectins/glucanases"/>
    <property type="match status" value="1"/>
</dbReference>
<keyword evidence="5" id="KW-0325">Glycoprotein</keyword>
<feature type="disulfide bond" evidence="6">
    <location>
        <begin position="197"/>
        <end position="206"/>
    </location>
</feature>
<feature type="domain" description="EGF-like" evidence="9">
    <location>
        <begin position="2694"/>
        <end position="2731"/>
    </location>
</feature>
<dbReference type="SUPFAM" id="SSF57196">
    <property type="entry name" value="EGF/Laminin"/>
    <property type="match status" value="6"/>
</dbReference>
<dbReference type="Gene3D" id="2.60.120.260">
    <property type="entry name" value="Galactose-binding domain-like"/>
    <property type="match status" value="13"/>
</dbReference>
<dbReference type="InterPro" id="IPR049883">
    <property type="entry name" value="NOTCH1_EGF-like"/>
</dbReference>
<feature type="domain" description="F5/8 type C" evidence="8">
    <location>
        <begin position="521"/>
        <end position="673"/>
    </location>
</feature>
<feature type="domain" description="EGF-like" evidence="9">
    <location>
        <begin position="2772"/>
        <end position="2809"/>
    </location>
</feature>
<dbReference type="PANTHER" id="PTHR24543">
    <property type="entry name" value="MULTICOPPER OXIDASE-RELATED"/>
    <property type="match status" value="1"/>
</dbReference>
<feature type="transmembrane region" description="Helical" evidence="7">
    <location>
        <begin position="3312"/>
        <end position="3334"/>
    </location>
</feature>
<feature type="domain" description="F5/8 type C" evidence="8">
    <location>
        <begin position="1731"/>
        <end position="1883"/>
    </location>
</feature>
<feature type="disulfide bond" evidence="6">
    <location>
        <begin position="2565"/>
        <end position="2574"/>
    </location>
</feature>
<dbReference type="Pfam" id="PF07645">
    <property type="entry name" value="EGF_CA"/>
    <property type="match status" value="3"/>
</dbReference>
<dbReference type="PROSITE" id="PS50026">
    <property type="entry name" value="EGF_3"/>
    <property type="match status" value="18"/>
</dbReference>
<feature type="domain" description="EGF-like" evidence="9">
    <location>
        <begin position="2577"/>
        <end position="2614"/>
    </location>
</feature>
<dbReference type="FunFam" id="2.10.25.10:FF:000173">
    <property type="entry name" value="Neurogenic locus notch protein 2"/>
    <property type="match status" value="1"/>
</dbReference>
<feature type="domain" description="F5/8 type C" evidence="8">
    <location>
        <begin position="676"/>
        <end position="828"/>
    </location>
</feature>
<dbReference type="InterPro" id="IPR055355">
    <property type="entry name" value="ZP-C"/>
</dbReference>
<keyword evidence="3" id="KW-0677">Repeat</keyword>
<feature type="domain" description="EGF-like" evidence="9">
    <location>
        <begin position="2655"/>
        <end position="2692"/>
    </location>
</feature>
<dbReference type="Pfam" id="PF00100">
    <property type="entry name" value="Zona_pellucida"/>
    <property type="match status" value="1"/>
</dbReference>
<dbReference type="SMART" id="SM00179">
    <property type="entry name" value="EGF_CA"/>
    <property type="match status" value="19"/>
</dbReference>
<keyword evidence="1 6" id="KW-0245">EGF-like domain</keyword>
<feature type="disulfide bond" evidence="6">
    <location>
        <begin position="2799"/>
        <end position="2808"/>
    </location>
</feature>
<feature type="domain" description="F5/8 type C" evidence="8">
    <location>
        <begin position="366"/>
        <end position="518"/>
    </location>
</feature>
<feature type="domain" description="EGF-like" evidence="9">
    <location>
        <begin position="327"/>
        <end position="363"/>
    </location>
</feature>
<proteinExistence type="predicted"/>
<feature type="disulfide bond" evidence="6">
    <location>
        <begin position="2838"/>
        <end position="2847"/>
    </location>
</feature>
<feature type="disulfide bond" evidence="6">
    <location>
        <begin position="2760"/>
        <end position="2769"/>
    </location>
</feature>
<feature type="disulfide bond" evidence="6">
    <location>
        <begin position="276"/>
        <end position="285"/>
    </location>
</feature>
<dbReference type="InterPro" id="IPR001881">
    <property type="entry name" value="EGF-like_Ca-bd_dom"/>
</dbReference>
<dbReference type="FunFam" id="2.10.25.10:FF:000066">
    <property type="entry name" value="FAT atypical cadherin 4"/>
    <property type="match status" value="1"/>
</dbReference>
<feature type="domain" description="EGF-like" evidence="9">
    <location>
        <begin position="171"/>
        <end position="207"/>
    </location>
</feature>
<sequence>MADFFLKNCVLCGFVNTMDPAKWVLQIENYVLVSYVRASYLQILTDKQFVLEFERNSNLELIENNIRSTDDVKKFSRVDTFLRAVGGYKSKNEQYFNVGREIGDSKSYDFLRAKRSRYAFAAEEEALKAAVVKECDYDKNPCRHNATCIDMGKDYICKCPTGVKGRNCETDINECNTVTCSNGATCINTVGSYMCKCRPGFEGKKCCSDVNECESSNGGPCENGGTCENTYGSFWCACPKGFIGKRCERDRDECVNGPCENGGKCINKRGGYDCSCPDTYQGEHCEQDVDECLANNPCKNGAKCTNLQGDFKCDCPKGWKGKKCDQDVNECTSSPCKNGGTCVNLHGGFECLCTQQHSGVLCDQACNAALGMESGAILDAQITASSQYDGNHAAKQGRLNFKAVPGKAGSWSARTNDGNQWLQIKLPSNTKISRFSTQGRNAYNQWVKKYQLLYSEDGLHFRYFHEQGQSSPKEFQGNSDSNTIVYHALNPAIEARFVRLRPTAWHNHISMRMELYGCEVCVQALGMENGDIVDAHITASSEYDGNHAAKQGRLNFQAVPGKAGSWSARRNDGSQWIQVKLPGYTKITRFATQGRNAFNQWVTKYKLQYSEDGVTFHYYHEPGQSSPKTFDGNTDSNTIVTHELLPPIQARYIRLRPTAWVNHISMRMEVYGCPACAKPLGMESGGIVDAQITASSEWDGNHAAKQGRLNFQAVPGKAGSWSARRNDVSQWIQVKLPGYTKITQFATQGRNAFNQWVTKYKLQYSEDGVTFRYYHEPGQSSPKEFDGNTDSDTIVTHELFPPVQAHYIRLRPSAWVNHISMRMELYGCRACFQALGMENGDILDAQITASTEYDGNHAAKQGRLNFQAVPGKAGSWSARRNDINQWIQVKLHDYTKITWFATQGRNAFNQWVTKYKLQYSEDDVTYHYYHEPGQNSPKQPLKSGVLKLINGALEACSAPLGMETGLIKDAQITASSEWDPNHAALQGRLNFLAVPGKAGSWSAKYNNQGQWIQIDLLAYTKVTRVATQGRNAFAQWVTKYGLQYSEDGLHFIHYHESGQSSPKEFIGNQDSDTVVYHQLVPAINARYVRINPVAWHNHVSMRIELYGCPACADPVGMESGLIKDSQITASTEWDANHAAIQGRLNFLAVPGKAGSWSARHNNLNQWIQVNLLSYSKVTQIVTQGRNAFAQWVTKYILQYSEDGVTFVSYHLPGQFSAKEFSGNTDSDTIVVHELIPPVQAQYIRLSPSAWHNHISMRMEVYGCPACVQALGMESGDIVDAQITASSEWDGNHAARQGRLKFQAVPGKAGSWSARRNDVSQWIQIKLSGYTKITQFATQGRNAYNQWVTKYKLQYSEDGVTFRYYHEPGQSSPKEFDGNKDSDTIVVHELIPPVQAQYIRLTPSDWHNHISMRMEVYGCAACSAPLGMETGLIKDAQITASSEWDPNHAALQGRLNFLAVPGKAGSWSAKYNNQGQWIQVDLLAYTKVTRTATQGRNAFAQWVTKYGLQYREDGLHFIHYREPGQSSPKEFIGNQDSDTIVSHQLAPAINARYIRLNPITWHNHVSMRIELYGCPACAEAVGMESGLIRDAQITASTEWDANHAAIQGRLNFLAIPGKAGSWSARHNNLNQWIQVDLLAYSRVTQIVTQGRNKFAQWVTKYTLQYSEDGVTFEYYHLPGQLSAKEFVANQDSDTTVAHQLTPSIKARYMRLHPTGWHNHISMRMELYGCETCGDPVGMESGLIKDAQITASTEWDANHAAIQGRLNFLAVPGKAGSWSARHNNLNQWIQVDLLAYTKVTQIVTQGRNAFAQWVTKYTLQYSEDGVTFEYYQLPGHSSAKEFTANSDSDTKVYHKLAPSIKARYVRLRPTAWHNHISMRMELYGCPACSDPLGMESGLIKDAQIKASTEWDANHAAIQGRLNFLAVPGKAGSWSARHNDVNQWIQVDLLAYTKVTQIVTQGRNAFAQWVTTYLLQYSGDGVTFHPYHLPGESSAKIFSANQDSDSKVLHELTPPINTRYVRLSPVTWHNHISLRMELYGCPACADALGMESRLIKDAQIIASSEWDPNHAAIQGRLNFLAVPGKAGSWSAKYNNVNQWIQVDLAGYKKVTGVVTQGRNAFHQWVTKYRLQFSVDGVTFRFYNAPGQNVPEEFDANQDKDTPVYHELNPPVLTRYVRLLPTAWHNHISMRMELYGCKACSAPLGMDNQMKLIKDAQISASSEWDGNHAAKQGRLNFLAVPGKAGSWSAKYNNVNQWIQIDLLAKTTITQMATQGRNAYVQWVKKYKVQYSDDGVNFSFYQIPGQSSPKEFIANQDSNTVVFHELYPSIEARYVRVLPTEWHNHISMRMELYGCEGNLIAYYPLNGEFEAREIDDKQPAGVLGQVELTIGPHGEPNGSCICPPGVTGDRCQIRKLIAYYPLNEEFKAREIDDKQPAGVLGQVELATGPHGEPNGSYQFAGNPNSFIEFPNDGGLDAQHSITLMCWVQPGGRDGPLFNYKNSGAWGVHIWIVNGRYFNGKIAQMKVFDVALVKDDIKAAMNEGLDPCSGDPCVNNGTCVDNGDNIFKCMCPPGVTGDRCQVRLDPCSVYPCTNNGTCVDNGDTTFKCMCPPGVTGDRCQVRLDPCSEYPCANDGTCVDNGDNTFKCMCPPDVTGDRCQIRIDPCSEYPCVNDGTCVDNGDNTFKCTCPPGVTGDRCQVRLDPCSKDPCVNNSTCVDNGGNTFKCMCPAGVTGDRCQVRLDPCSEYPCVNNGTCVDNGDNTFKCMCSPGVTGDRCQVRLDPCSKDPCVNNGTCVDNGGNTFECVCPPGVTGDRCQVRIDPCSEYPCVNDGTCVDNGDNTFKCMCPPGVTGDRCQVRPDPCSKDPCVNNGTCVDNENNTFKCMCPPGVTGDRCQVRLDPCSKDPCVNNGTCVDNGDNTFKCMCPPGVTGDRCQVRLDPCSKDPCVNNGTCVDNGDNTFKCMCPPGVTGDRCQVRIDPCSEYPCVNDGTCVDNGDNTFKCMCPPGVTGDRCQVDIDECLDDKGHCQDICVNTIGSYYCSCSDPELSVAPDKRRCIAEGVEVDCGQDEMTITLPKSLLLGLDREHLRLIDAKCTATENKTHFFLHTETGKCGTILKHTKDHAIYSNMVSEIPLEEKQIVTRVRDAMIPFHCYYSKWGVVSSIGIRPSSEKIVLSSKGYGKFTLSLDLFRRSQRITSVFLFDGSKVYAQEDDFPVEFTIRERVFFEARVDTEDSRLSILALDCYATPSQDRNSQPRYDIIKDGCAQGCIQRRRRSEKILHDNPDDIYALSQGPLALNREKGGAEMDEAVALEKNVFKVKTGFNVPVAASLGVFIGFCIVGMAWLKITMNKEAAKKQFIPLYEDLQK</sequence>
<feature type="disulfide bond" evidence="6">
    <location>
        <begin position="353"/>
        <end position="362"/>
    </location>
</feature>
<feature type="disulfide bond" evidence="6">
    <location>
        <begin position="238"/>
        <end position="247"/>
    </location>
</feature>
<dbReference type="InterPro" id="IPR009030">
    <property type="entry name" value="Growth_fac_rcpt_cys_sf"/>
</dbReference>
<evidence type="ECO:0000256" key="5">
    <source>
        <dbReference type="ARBA" id="ARBA00023180"/>
    </source>
</evidence>
<keyword evidence="7" id="KW-0472">Membrane</keyword>
<dbReference type="InterPro" id="IPR000742">
    <property type="entry name" value="EGF"/>
</dbReference>
<dbReference type="InterPro" id="IPR006150">
    <property type="entry name" value="Cys_repeat_1"/>
</dbReference>
<feature type="domain" description="F5/8 type C" evidence="8">
    <location>
        <begin position="956"/>
        <end position="1108"/>
    </location>
</feature>
<dbReference type="PROSITE" id="PS01285">
    <property type="entry name" value="FA58C_1"/>
    <property type="match status" value="6"/>
</dbReference>
<dbReference type="Gene3D" id="2.60.40.3210">
    <property type="entry name" value="Zona pellucida, ZP-N domain"/>
    <property type="match status" value="1"/>
</dbReference>
<feature type="disulfide bond" evidence="6">
    <location>
        <begin position="315"/>
        <end position="324"/>
    </location>
</feature>
<feature type="disulfide bond" evidence="6">
    <location>
        <begin position="2604"/>
        <end position="2613"/>
    </location>
</feature>
<dbReference type="InterPro" id="IPR018097">
    <property type="entry name" value="EGF_Ca-bd_CS"/>
</dbReference>
<feature type="disulfide bond" evidence="6">
    <location>
        <begin position="2721"/>
        <end position="2730"/>
    </location>
</feature>
<dbReference type="InterPro" id="IPR013320">
    <property type="entry name" value="ConA-like_dom_sf"/>
</dbReference>
<dbReference type="PANTHER" id="PTHR24543:SF325">
    <property type="entry name" value="F5_8 TYPE C DOMAIN-CONTAINING PROTEIN"/>
    <property type="match status" value="1"/>
</dbReference>
<evidence type="ECO:0000256" key="3">
    <source>
        <dbReference type="ARBA" id="ARBA00022737"/>
    </source>
</evidence>
<feature type="disulfide bond" evidence="6">
    <location>
        <begin position="2955"/>
        <end position="2964"/>
    </location>
</feature>
<feature type="domain" description="EGF-like" evidence="9">
    <location>
        <begin position="250"/>
        <end position="286"/>
    </location>
</feature>
<feature type="disulfide bond" evidence="6">
    <location>
        <begin position="159"/>
        <end position="168"/>
    </location>
</feature>
<gene>
    <name evidence="11" type="primary">N</name>
    <name evidence="11" type="ORF">AWC38_SpisGene4780</name>
</gene>
<feature type="domain" description="EGF-like" evidence="9">
    <location>
        <begin position="2616"/>
        <end position="2653"/>
    </location>
</feature>
<feature type="domain" description="EGF-like" evidence="9">
    <location>
        <begin position="288"/>
        <end position="325"/>
    </location>
</feature>
<dbReference type="Proteomes" id="UP000225706">
    <property type="component" value="Unassembled WGS sequence"/>
</dbReference>
<dbReference type="STRING" id="50429.A0A2B4SPX5"/>
<dbReference type="PROSITE" id="PS00022">
    <property type="entry name" value="EGF_1"/>
    <property type="match status" value="18"/>
</dbReference>
<dbReference type="OrthoDB" id="430340at2759"/>
<protein>
    <submittedName>
        <fullName evidence="11">Neurogenic locus Notch protein</fullName>
    </submittedName>
</protein>
<dbReference type="SMART" id="SM00289">
    <property type="entry name" value="WR1"/>
    <property type="match status" value="9"/>
</dbReference>
<dbReference type="PROSITE" id="PS50022">
    <property type="entry name" value="FA58C_3"/>
    <property type="match status" value="13"/>
</dbReference>
<comment type="caution">
    <text evidence="6">Lacks conserved residue(s) required for the propagation of feature annotation.</text>
</comment>
<dbReference type="InterPro" id="IPR042235">
    <property type="entry name" value="ZP-C_dom"/>
</dbReference>
<comment type="caution">
    <text evidence="11">The sequence shown here is derived from an EMBL/GenBank/DDBJ whole genome shotgun (WGS) entry which is preliminary data.</text>
</comment>
<dbReference type="InterPro" id="IPR001507">
    <property type="entry name" value="ZP_dom"/>
</dbReference>
<dbReference type="InterPro" id="IPR008979">
    <property type="entry name" value="Galactose-bd-like_sf"/>
</dbReference>
<feature type="disulfide bond" evidence="6">
    <location>
        <begin position="2916"/>
        <end position="2925"/>
    </location>
</feature>
<feature type="domain" description="EGF-like" evidence="9">
    <location>
        <begin position="2538"/>
        <end position="2575"/>
    </location>
</feature>
<feature type="domain" description="EGF-like" evidence="9">
    <location>
        <begin position="2733"/>
        <end position="2770"/>
    </location>
</feature>
<dbReference type="Gene3D" id="2.60.40.4100">
    <property type="entry name" value="Zona pellucida, ZP-C domain"/>
    <property type="match status" value="1"/>
</dbReference>
<feature type="domain" description="F5/8 type C" evidence="8">
    <location>
        <begin position="831"/>
        <end position="926"/>
    </location>
</feature>
<dbReference type="EMBL" id="LSMT01000050">
    <property type="protein sequence ID" value="PFX30425.1"/>
    <property type="molecule type" value="Genomic_DNA"/>
</dbReference>
<feature type="domain" description="F5/8 type C" evidence="8">
    <location>
        <begin position="2196"/>
        <end position="2350"/>
    </location>
</feature>